<gene>
    <name evidence="3" type="ORF">M9Y10_043681</name>
</gene>
<feature type="domain" description="AATF leucine zipper-containing" evidence="2">
    <location>
        <begin position="148"/>
        <end position="262"/>
    </location>
</feature>
<protein>
    <recommendedName>
        <fullName evidence="2">AATF leucine zipper-containing domain-containing protein</fullName>
    </recommendedName>
</protein>
<keyword evidence="4" id="KW-1185">Reference proteome</keyword>
<feature type="compositionally biased region" description="Basic and acidic residues" evidence="1">
    <location>
        <begin position="38"/>
        <end position="55"/>
    </location>
</feature>
<evidence type="ECO:0000313" key="3">
    <source>
        <dbReference type="EMBL" id="KAK8884567.1"/>
    </source>
</evidence>
<sequence>MSRTKYAADKIGKQFIPGQDEEEEYTESDYLDENEQEPEFHPSRLRVDAVPRDGEYQGQKVSRAELERQKNEVEYDDEEETDDEDDDEIPDFDSDNIPVPAPEGADDLEDELAKLEQDEGESLVNSLRQQQETDLRIAQGTKSLGTQYSALMLLRVKLQKVLIAINQLPPTILPNNPVSPFHIAAKDPEVAGLLHEINESANKLLTELDEIKTTLEKFYEWEPNSIAENMMEIIAHWGQRLRLSSGMKRGSVINRPIEQQIEKALENHELLVQPSRHRDPNEKVFGLEEQPEVMNEIYNDYNWYKRIVVESTGASVSQTTSNDKVKVTKPQKQMIKSKQISYAVMPEIQHFMTPTMKPIPDNVDALFNSLMK</sequence>
<dbReference type="Pfam" id="PF13339">
    <property type="entry name" value="AATF-Che1"/>
    <property type="match status" value="1"/>
</dbReference>
<dbReference type="Proteomes" id="UP001470230">
    <property type="component" value="Unassembled WGS sequence"/>
</dbReference>
<feature type="compositionally biased region" description="Basic and acidic residues" evidence="1">
    <location>
        <begin position="62"/>
        <end position="73"/>
    </location>
</feature>
<evidence type="ECO:0000256" key="1">
    <source>
        <dbReference type="SAM" id="MobiDB-lite"/>
    </source>
</evidence>
<dbReference type="PANTHER" id="PTHR15565:SF0">
    <property type="entry name" value="PROTEIN AATF"/>
    <property type="match status" value="1"/>
</dbReference>
<feature type="region of interest" description="Disordered" evidence="1">
    <location>
        <begin position="1"/>
        <end position="105"/>
    </location>
</feature>
<proteinExistence type="predicted"/>
<organism evidence="3 4">
    <name type="scientific">Tritrichomonas musculus</name>
    <dbReference type="NCBI Taxonomy" id="1915356"/>
    <lineage>
        <taxon>Eukaryota</taxon>
        <taxon>Metamonada</taxon>
        <taxon>Parabasalia</taxon>
        <taxon>Tritrichomonadida</taxon>
        <taxon>Tritrichomonadidae</taxon>
        <taxon>Tritrichomonas</taxon>
    </lineage>
</organism>
<comment type="caution">
    <text evidence="3">The sequence shown here is derived from an EMBL/GenBank/DDBJ whole genome shotgun (WGS) entry which is preliminary data.</text>
</comment>
<dbReference type="InterPro" id="IPR039223">
    <property type="entry name" value="AATF/Bfr2"/>
</dbReference>
<evidence type="ECO:0000259" key="2">
    <source>
        <dbReference type="Pfam" id="PF13339"/>
    </source>
</evidence>
<feature type="compositionally biased region" description="Basic and acidic residues" evidence="1">
    <location>
        <begin position="1"/>
        <end position="12"/>
    </location>
</feature>
<evidence type="ECO:0000313" key="4">
    <source>
        <dbReference type="Proteomes" id="UP001470230"/>
    </source>
</evidence>
<feature type="compositionally biased region" description="Acidic residues" evidence="1">
    <location>
        <begin position="19"/>
        <end position="37"/>
    </location>
</feature>
<dbReference type="EMBL" id="JAPFFF010000008">
    <property type="protein sequence ID" value="KAK8884567.1"/>
    <property type="molecule type" value="Genomic_DNA"/>
</dbReference>
<name>A0ABR2K263_9EUKA</name>
<feature type="compositionally biased region" description="Acidic residues" evidence="1">
    <location>
        <begin position="74"/>
        <end position="94"/>
    </location>
</feature>
<accession>A0ABR2K263</accession>
<reference evidence="3 4" key="1">
    <citation type="submission" date="2024-04" db="EMBL/GenBank/DDBJ databases">
        <title>Tritrichomonas musculus Genome.</title>
        <authorList>
            <person name="Alves-Ferreira E."/>
            <person name="Grigg M."/>
            <person name="Lorenzi H."/>
            <person name="Galac M."/>
        </authorList>
    </citation>
    <scope>NUCLEOTIDE SEQUENCE [LARGE SCALE GENOMIC DNA]</scope>
    <source>
        <strain evidence="3 4">EAF2021</strain>
    </source>
</reference>
<dbReference type="InterPro" id="IPR025160">
    <property type="entry name" value="AATF"/>
</dbReference>
<dbReference type="PANTHER" id="PTHR15565">
    <property type="entry name" value="AATF PROTEIN APOPTOSIS ANTAGONIZING TRANSCRIPTION FACTOR"/>
    <property type="match status" value="1"/>
</dbReference>